<reference evidence="1 2" key="1">
    <citation type="submission" date="2020-07" db="EMBL/GenBank/DDBJ databases">
        <authorList>
            <person name="Zhuang K."/>
            <person name="Ran Y."/>
        </authorList>
    </citation>
    <scope>NUCLEOTIDE SEQUENCE [LARGE SCALE GENOMIC DNA]</scope>
    <source>
        <strain evidence="1 2">WCH-YHL-001</strain>
    </source>
</reference>
<keyword evidence="2" id="KW-1185">Reference proteome</keyword>
<dbReference type="AlphaFoldDB" id="A0A7D6Z0B3"/>
<dbReference type="EMBL" id="CP059399">
    <property type="protein sequence ID" value="QLY29286.1"/>
    <property type="molecule type" value="Genomic_DNA"/>
</dbReference>
<gene>
    <name evidence="1" type="ORF">H0264_28990</name>
</gene>
<name>A0A7D6Z0B3_9NOCA</name>
<sequence>MGIAKSHLQSTAAEFAARLKSRSDISSWMQDEYYRHLKLTGTAHKNLASASFDEVWPDVEKILTNLTTGNYERRFTLDGQAIQLNISVLESEDLNGFFCGEYLLRPEEEAKIAEIRNSLKKPSDRRSVYLYRFGDGIERNLAAAVKSGDMAAPEMEPAAFAARFLDSVVALNDAHRKLGKYQIWEHVPISDAQLRDAGLDPIALRAIASRQRLTALPKDDYGKPTYAGQSTLYTPYAL</sequence>
<accession>A0A7D6Z0B3</accession>
<evidence type="ECO:0000313" key="1">
    <source>
        <dbReference type="EMBL" id="QLY29286.1"/>
    </source>
</evidence>
<proteinExistence type="predicted"/>
<evidence type="ECO:0000313" key="2">
    <source>
        <dbReference type="Proteomes" id="UP000515512"/>
    </source>
</evidence>
<protein>
    <submittedName>
        <fullName evidence="1">Uncharacterized protein</fullName>
    </submittedName>
</protein>
<organism evidence="1 2">
    <name type="scientific">Nocardia huaxiensis</name>
    <dbReference type="NCBI Taxonomy" id="2755382"/>
    <lineage>
        <taxon>Bacteria</taxon>
        <taxon>Bacillati</taxon>
        <taxon>Actinomycetota</taxon>
        <taxon>Actinomycetes</taxon>
        <taxon>Mycobacteriales</taxon>
        <taxon>Nocardiaceae</taxon>
        <taxon>Nocardia</taxon>
    </lineage>
</organism>
<dbReference type="Proteomes" id="UP000515512">
    <property type="component" value="Chromosome"/>
</dbReference>
<dbReference type="RefSeq" id="WP_181580490.1">
    <property type="nucleotide sequence ID" value="NZ_CP059399.1"/>
</dbReference>
<dbReference type="KEGG" id="nhu:H0264_28990"/>